<dbReference type="Pfam" id="PF03723">
    <property type="entry name" value="Hemocyanin_C"/>
    <property type="match status" value="1"/>
</dbReference>
<dbReference type="InterPro" id="IPR037020">
    <property type="entry name" value="Hemocyanin_C_sf"/>
</dbReference>
<evidence type="ECO:0000259" key="2">
    <source>
        <dbReference type="Pfam" id="PF03723"/>
    </source>
</evidence>
<dbReference type="InterPro" id="IPR005203">
    <property type="entry name" value="Hemocyanin_C"/>
</dbReference>
<evidence type="ECO:0000313" key="4">
    <source>
        <dbReference type="Proteomes" id="UP000183410"/>
    </source>
</evidence>
<feature type="domain" description="Hemocyanin C-terminal" evidence="2">
    <location>
        <begin position="2"/>
        <end position="176"/>
    </location>
</feature>
<name>A0A1I1YMH8_9BACL</name>
<protein>
    <submittedName>
        <fullName evidence="3">Hemocyanin, ig-like domain</fullName>
    </submittedName>
</protein>
<evidence type="ECO:0000256" key="1">
    <source>
        <dbReference type="ARBA" id="ARBA00022723"/>
    </source>
</evidence>
<dbReference type="GO" id="GO:0046872">
    <property type="term" value="F:metal ion binding"/>
    <property type="evidence" value="ECO:0007669"/>
    <property type="project" value="UniProtKB-KW"/>
</dbReference>
<proteinExistence type="predicted"/>
<dbReference type="InterPro" id="IPR013788">
    <property type="entry name" value="Hemocyanin/hexamerin"/>
</dbReference>
<accession>A0A1I1YMH8</accession>
<dbReference type="Proteomes" id="UP000183410">
    <property type="component" value="Unassembled WGS sequence"/>
</dbReference>
<dbReference type="InterPro" id="IPR014756">
    <property type="entry name" value="Ig_E-set"/>
</dbReference>
<reference evidence="4" key="1">
    <citation type="submission" date="2016-10" db="EMBL/GenBank/DDBJ databases">
        <authorList>
            <person name="Varghese N."/>
            <person name="Submissions S."/>
        </authorList>
    </citation>
    <scope>NUCLEOTIDE SEQUENCE [LARGE SCALE GENOMIC DNA]</scope>
    <source>
        <strain evidence="4">CGMCC 1.10223</strain>
    </source>
</reference>
<dbReference type="EMBL" id="FONN01000001">
    <property type="protein sequence ID" value="SFE20248.1"/>
    <property type="molecule type" value="Genomic_DNA"/>
</dbReference>
<dbReference type="PANTHER" id="PTHR11511:SF4">
    <property type="entry name" value="PHENOLOXIDASE 2-RELATED"/>
    <property type="match status" value="1"/>
</dbReference>
<keyword evidence="4" id="KW-1185">Reference proteome</keyword>
<dbReference type="SUPFAM" id="SSF81296">
    <property type="entry name" value="E set domains"/>
    <property type="match status" value="1"/>
</dbReference>
<dbReference type="AlphaFoldDB" id="A0A1I1YMH8"/>
<keyword evidence="1" id="KW-0479">Metal-binding</keyword>
<organism evidence="3 4">
    <name type="scientific">Paenibacillus algorifonticola</name>
    <dbReference type="NCBI Taxonomy" id="684063"/>
    <lineage>
        <taxon>Bacteria</taxon>
        <taxon>Bacillati</taxon>
        <taxon>Bacillota</taxon>
        <taxon>Bacilli</taxon>
        <taxon>Bacillales</taxon>
        <taxon>Paenibacillaceae</taxon>
        <taxon>Paenibacillus</taxon>
    </lineage>
</organism>
<dbReference type="PANTHER" id="PTHR11511">
    <property type="entry name" value="LARVAL STORAGE PROTEIN/PHENOLOXIDASE"/>
    <property type="match status" value="1"/>
</dbReference>
<evidence type="ECO:0000313" key="3">
    <source>
        <dbReference type="EMBL" id="SFE20248.1"/>
    </source>
</evidence>
<dbReference type="Gene3D" id="2.60.40.1520">
    <property type="entry name" value="Hemocyanin, C-terminal domain"/>
    <property type="match status" value="1"/>
</dbReference>
<gene>
    <name evidence="3" type="ORF">SAMN04487969_101617</name>
</gene>
<sequence length="181" mass="20449">MTHKGFAYFLRVENVSSRDIESTVRIFIAPEQNQEDYRSWIEIDKFVAKPSPGKNVIYQNSKESSVIQKPAALEPNPERTQGESGCQCGWPYTLLLPRGNEEGMPYVMMVMLTDWNEDRVRESTCGSISFCGVTNQNQPYPDSRALGYPFDRPIAGIANTLITNPHMATRAFKIRHLGTEG</sequence>